<proteinExistence type="predicted"/>
<reference evidence="1" key="1">
    <citation type="journal article" date="2020" name="Stud. Mycol.">
        <title>101 Dothideomycetes genomes: a test case for predicting lifestyles and emergence of pathogens.</title>
        <authorList>
            <person name="Haridas S."/>
            <person name="Albert R."/>
            <person name="Binder M."/>
            <person name="Bloem J."/>
            <person name="Labutti K."/>
            <person name="Salamov A."/>
            <person name="Andreopoulos B."/>
            <person name="Baker S."/>
            <person name="Barry K."/>
            <person name="Bills G."/>
            <person name="Bluhm B."/>
            <person name="Cannon C."/>
            <person name="Castanera R."/>
            <person name="Culley D."/>
            <person name="Daum C."/>
            <person name="Ezra D."/>
            <person name="Gonzalez J."/>
            <person name="Henrissat B."/>
            <person name="Kuo A."/>
            <person name="Liang C."/>
            <person name="Lipzen A."/>
            <person name="Lutzoni F."/>
            <person name="Magnuson J."/>
            <person name="Mondo S."/>
            <person name="Nolan M."/>
            <person name="Ohm R."/>
            <person name="Pangilinan J."/>
            <person name="Park H.-J."/>
            <person name="Ramirez L."/>
            <person name="Alfaro M."/>
            <person name="Sun H."/>
            <person name="Tritt A."/>
            <person name="Yoshinaga Y."/>
            <person name="Zwiers L.-H."/>
            <person name="Turgeon B."/>
            <person name="Goodwin S."/>
            <person name="Spatafora J."/>
            <person name="Crous P."/>
            <person name="Grigoriev I."/>
        </authorList>
    </citation>
    <scope>NUCLEOTIDE SEQUENCE</scope>
    <source>
        <strain evidence="1">CBS 133067</strain>
    </source>
</reference>
<organism evidence="1 2">
    <name type="scientific">Rhizodiscina lignyota</name>
    <dbReference type="NCBI Taxonomy" id="1504668"/>
    <lineage>
        <taxon>Eukaryota</taxon>
        <taxon>Fungi</taxon>
        <taxon>Dikarya</taxon>
        <taxon>Ascomycota</taxon>
        <taxon>Pezizomycotina</taxon>
        <taxon>Dothideomycetes</taxon>
        <taxon>Pleosporomycetidae</taxon>
        <taxon>Aulographales</taxon>
        <taxon>Rhizodiscinaceae</taxon>
        <taxon>Rhizodiscina</taxon>
    </lineage>
</organism>
<gene>
    <name evidence="1" type="ORF">NA57DRAFT_60077</name>
</gene>
<keyword evidence="2" id="KW-1185">Reference proteome</keyword>
<sequence length="212" mass="24039">MHVEAFPREGIRECGARLAVTMSNEQVKPCCREASEVLAALTKHTPRAREYGKLRAVMEVLGKHHLPPEVLHFEMDASKDKEGGGGKTKAKKTSKPAYYFPTATCPCCTETLKSDYSGFNHLQGHLVQLCVGCGEFGTWTKPRQHEKRCVEVHEKLVDNARKICPKCRTHLPDPPPVWGKYFGKGRMFPQWRLLHHLKTQCDKYPGKQVTEK</sequence>
<evidence type="ECO:0000313" key="1">
    <source>
        <dbReference type="EMBL" id="KAF2094654.1"/>
    </source>
</evidence>
<accession>A0A9P4I931</accession>
<protein>
    <submittedName>
        <fullName evidence="1">Uncharacterized protein</fullName>
    </submittedName>
</protein>
<comment type="caution">
    <text evidence="1">The sequence shown here is derived from an EMBL/GenBank/DDBJ whole genome shotgun (WGS) entry which is preliminary data.</text>
</comment>
<evidence type="ECO:0000313" key="2">
    <source>
        <dbReference type="Proteomes" id="UP000799772"/>
    </source>
</evidence>
<dbReference type="AlphaFoldDB" id="A0A9P4I931"/>
<dbReference type="EMBL" id="ML978133">
    <property type="protein sequence ID" value="KAF2094654.1"/>
    <property type="molecule type" value="Genomic_DNA"/>
</dbReference>
<dbReference type="Proteomes" id="UP000799772">
    <property type="component" value="Unassembled WGS sequence"/>
</dbReference>
<name>A0A9P4I931_9PEZI</name>